<evidence type="ECO:0000313" key="2">
    <source>
        <dbReference type="EMBL" id="KFD66503.1"/>
    </source>
</evidence>
<sequence>DSLGTVSTSGYYGSRRAQGRILRSLGIRPRRPIALGTACHVCDACALHCALRHLQLGVARPNHSRVTNIAEPHRRDVEKNTYSATNDLQ</sequence>
<name>A0A085NAK7_9BILA</name>
<dbReference type="EMBL" id="KL367524">
    <property type="protein sequence ID" value="KFD66503.1"/>
    <property type="molecule type" value="Genomic_DNA"/>
</dbReference>
<reference evidence="2" key="1">
    <citation type="journal article" date="2014" name="Nat. Genet.">
        <title>Genome and transcriptome of the porcine whipworm Trichuris suis.</title>
        <authorList>
            <person name="Jex A.R."/>
            <person name="Nejsum P."/>
            <person name="Schwarz E.M."/>
            <person name="Hu L."/>
            <person name="Young N.D."/>
            <person name="Hall R.S."/>
            <person name="Korhonen P.K."/>
            <person name="Liao S."/>
            <person name="Thamsborg S."/>
            <person name="Xia J."/>
            <person name="Xu P."/>
            <person name="Wang S."/>
            <person name="Scheerlinck J.P."/>
            <person name="Hofmann A."/>
            <person name="Sternberg P.W."/>
            <person name="Wang J."/>
            <person name="Gasser R.B."/>
        </authorList>
    </citation>
    <scope>NUCLEOTIDE SEQUENCE [LARGE SCALE GENOMIC DNA]</scope>
    <source>
        <strain evidence="2">DCEP-RM93F</strain>
    </source>
</reference>
<feature type="non-terminal residue" evidence="2">
    <location>
        <position position="89"/>
    </location>
</feature>
<evidence type="ECO:0000256" key="1">
    <source>
        <dbReference type="SAM" id="MobiDB-lite"/>
    </source>
</evidence>
<dbReference type="Proteomes" id="UP000030758">
    <property type="component" value="Unassembled WGS sequence"/>
</dbReference>
<feature type="compositionally biased region" description="Polar residues" evidence="1">
    <location>
        <begin position="80"/>
        <end position="89"/>
    </location>
</feature>
<gene>
    <name evidence="2" type="ORF">M514_21347</name>
</gene>
<dbReference type="AlphaFoldDB" id="A0A085NAK7"/>
<feature type="non-terminal residue" evidence="2">
    <location>
        <position position="1"/>
    </location>
</feature>
<proteinExistence type="predicted"/>
<feature type="region of interest" description="Disordered" evidence="1">
    <location>
        <begin position="67"/>
        <end position="89"/>
    </location>
</feature>
<accession>A0A085NAK7</accession>
<organism evidence="2">
    <name type="scientific">Trichuris suis</name>
    <name type="common">pig whipworm</name>
    <dbReference type="NCBI Taxonomy" id="68888"/>
    <lineage>
        <taxon>Eukaryota</taxon>
        <taxon>Metazoa</taxon>
        <taxon>Ecdysozoa</taxon>
        <taxon>Nematoda</taxon>
        <taxon>Enoplea</taxon>
        <taxon>Dorylaimia</taxon>
        <taxon>Trichinellida</taxon>
        <taxon>Trichuridae</taxon>
        <taxon>Trichuris</taxon>
    </lineage>
</organism>
<protein>
    <submittedName>
        <fullName evidence="2">Uncharacterized protein</fullName>
    </submittedName>
</protein>